<protein>
    <submittedName>
        <fullName evidence="3">Histidine kinase</fullName>
    </submittedName>
</protein>
<dbReference type="GO" id="GO:0000155">
    <property type="term" value="F:phosphorelay sensor kinase activity"/>
    <property type="evidence" value="ECO:0007669"/>
    <property type="project" value="InterPro"/>
</dbReference>
<dbReference type="RefSeq" id="WP_114459564.1">
    <property type="nucleotide sequence ID" value="NZ_QPIW01000001.1"/>
</dbReference>
<keyword evidence="3" id="KW-0418">Kinase</keyword>
<proteinExistence type="predicted"/>
<dbReference type="PANTHER" id="PTHR34220:SF7">
    <property type="entry name" value="SENSOR HISTIDINE KINASE YPDA"/>
    <property type="match status" value="1"/>
</dbReference>
<sequence length="339" mass="39589">MEPVVLNDRKARLIGIPLLSLFIPLITHSDVFLAVDVNGIFHWLSTCFLNTFLLWEGNRYIFIKSRQFFPQYNQTTQRLVYQTLASIAYTLLTTIVVDYFFCNQLLGWEERTPFLIGFRISLIPTLVVTLIYESVFFFQAWQKNVKKTESLARENVQSQLEALKNQLDPHFLFNSMNTLAALIDDENAPAQKYLDQLSDVYRYVLVSREKSTVTLEEEMAFLDAYIYLNKTRFRENLLVEAQVDEAAYQKQVAPLSLQMLLENAIKHNIISKENPLTIKILQENNYLSVANNLQEKKTFEKSTKVGLQNIINRYRLLTDQQVEIHKSEWNFTVRIPLLP</sequence>
<dbReference type="InterPro" id="IPR010559">
    <property type="entry name" value="Sig_transdc_His_kin_internal"/>
</dbReference>
<accession>A0A369IIN7</accession>
<feature type="transmembrane region" description="Helical" evidence="1">
    <location>
        <begin position="113"/>
        <end position="138"/>
    </location>
</feature>
<feature type="transmembrane region" description="Helical" evidence="1">
    <location>
        <begin position="79"/>
        <end position="101"/>
    </location>
</feature>
<dbReference type="EMBL" id="QPIW01000001">
    <property type="protein sequence ID" value="RDB08035.1"/>
    <property type="molecule type" value="Genomic_DNA"/>
</dbReference>
<dbReference type="PANTHER" id="PTHR34220">
    <property type="entry name" value="SENSOR HISTIDINE KINASE YPDA"/>
    <property type="match status" value="1"/>
</dbReference>
<dbReference type="Proteomes" id="UP000253141">
    <property type="component" value="Unassembled WGS sequence"/>
</dbReference>
<comment type="caution">
    <text evidence="3">The sequence shown here is derived from an EMBL/GenBank/DDBJ whole genome shotgun (WGS) entry which is preliminary data.</text>
</comment>
<reference evidence="3 4" key="1">
    <citation type="submission" date="2018-07" db="EMBL/GenBank/DDBJ databases">
        <title>Genome analysis of Runella aurantiaca.</title>
        <authorList>
            <person name="Yang X."/>
        </authorList>
    </citation>
    <scope>NUCLEOTIDE SEQUENCE [LARGE SCALE GENOMIC DNA]</scope>
    <source>
        <strain evidence="3 4">YX9</strain>
    </source>
</reference>
<dbReference type="OrthoDB" id="927174at2"/>
<evidence type="ECO:0000256" key="1">
    <source>
        <dbReference type="SAM" id="Phobius"/>
    </source>
</evidence>
<gene>
    <name evidence="3" type="ORF">DVG78_03030</name>
</gene>
<dbReference type="AlphaFoldDB" id="A0A369IIN7"/>
<dbReference type="Gene3D" id="3.30.565.10">
    <property type="entry name" value="Histidine kinase-like ATPase, C-terminal domain"/>
    <property type="match status" value="1"/>
</dbReference>
<organism evidence="3 4">
    <name type="scientific">Runella aurantiaca</name>
    <dbReference type="NCBI Taxonomy" id="2282308"/>
    <lineage>
        <taxon>Bacteria</taxon>
        <taxon>Pseudomonadati</taxon>
        <taxon>Bacteroidota</taxon>
        <taxon>Cytophagia</taxon>
        <taxon>Cytophagales</taxon>
        <taxon>Spirosomataceae</taxon>
        <taxon>Runella</taxon>
    </lineage>
</organism>
<dbReference type="GO" id="GO:0016020">
    <property type="term" value="C:membrane"/>
    <property type="evidence" value="ECO:0007669"/>
    <property type="project" value="InterPro"/>
</dbReference>
<feature type="domain" description="Signal transduction histidine kinase internal region" evidence="2">
    <location>
        <begin position="159"/>
        <end position="237"/>
    </location>
</feature>
<keyword evidence="1" id="KW-0812">Transmembrane</keyword>
<evidence type="ECO:0000313" key="3">
    <source>
        <dbReference type="EMBL" id="RDB08035.1"/>
    </source>
</evidence>
<evidence type="ECO:0000259" key="2">
    <source>
        <dbReference type="Pfam" id="PF06580"/>
    </source>
</evidence>
<keyword evidence="4" id="KW-1185">Reference proteome</keyword>
<dbReference type="InterPro" id="IPR036890">
    <property type="entry name" value="HATPase_C_sf"/>
</dbReference>
<keyword evidence="1" id="KW-0472">Membrane</keyword>
<keyword evidence="1" id="KW-1133">Transmembrane helix</keyword>
<keyword evidence="3" id="KW-0808">Transferase</keyword>
<dbReference type="InterPro" id="IPR050640">
    <property type="entry name" value="Bact_2-comp_sensor_kinase"/>
</dbReference>
<feature type="transmembrane region" description="Helical" evidence="1">
    <location>
        <begin position="12"/>
        <end position="34"/>
    </location>
</feature>
<name>A0A369IIN7_9BACT</name>
<evidence type="ECO:0000313" key="4">
    <source>
        <dbReference type="Proteomes" id="UP000253141"/>
    </source>
</evidence>
<feature type="transmembrane region" description="Helical" evidence="1">
    <location>
        <begin position="40"/>
        <end position="58"/>
    </location>
</feature>
<dbReference type="Pfam" id="PF06580">
    <property type="entry name" value="His_kinase"/>
    <property type="match status" value="1"/>
</dbReference>